<sequence>MRTVAGTGVAAVVFAGTLVTGSCQASEATGFGRLHPEADFLGSSVPVSERAGAVGRRTASVSAVAPDGLPGLDVSHYQKTVDWPGVAARGAKFAYMKATESTTYLDPTFATNYAGSANAGLVRGAYHFGLPDQASGAAQAEFFVANGGGWVNDGKTLPPVLDIEYNPYSTADWAGWCYNRTPAEVTAWLTDFVTTVDDRTGRWPVIYTTRGWWNHCTGGDVTVPAHSPLWISPVASDAGGPPGMPAGWSAYTFYQWAKSGTFPGDQDVFAGTAADLAAFAAGPAS</sequence>
<dbReference type="eggNOG" id="COG3757">
    <property type="taxonomic scope" value="Bacteria"/>
</dbReference>
<dbReference type="PATRIC" id="fig|749927.5.peg.3862"/>
<keyword evidence="10" id="KW-0326">Glycosidase</keyword>
<name>A0A0H3D5Y2_AMYMU</name>
<dbReference type="OrthoDB" id="514320at2"/>
<dbReference type="Gene3D" id="3.20.20.80">
    <property type="entry name" value="Glycosidases"/>
    <property type="match status" value="1"/>
</dbReference>
<comment type="function">
    <text evidence="11">This enzyme has both lysozyme (acetylmuramidase) and diacetylmuramidase activities.</text>
</comment>
<proteinExistence type="inferred from homology"/>
<dbReference type="GO" id="GO:0042742">
    <property type="term" value="P:defense response to bacterium"/>
    <property type="evidence" value="ECO:0007669"/>
    <property type="project" value="UniProtKB-KW"/>
</dbReference>
<accession>A0A0H3D5Y2</accession>
<dbReference type="GO" id="GO:0031640">
    <property type="term" value="P:killing of cells of another organism"/>
    <property type="evidence" value="ECO:0007669"/>
    <property type="project" value="UniProtKB-KW"/>
</dbReference>
<keyword evidence="6" id="KW-0929">Antimicrobial</keyword>
<evidence type="ECO:0000256" key="10">
    <source>
        <dbReference type="ARBA" id="ARBA00023295"/>
    </source>
</evidence>
<dbReference type="GO" id="GO:0005576">
    <property type="term" value="C:extracellular region"/>
    <property type="evidence" value="ECO:0007669"/>
    <property type="project" value="UniProtKB-SubCell"/>
</dbReference>
<dbReference type="GO" id="GO:0016052">
    <property type="term" value="P:carbohydrate catabolic process"/>
    <property type="evidence" value="ECO:0007669"/>
    <property type="project" value="TreeGrafter"/>
</dbReference>
<dbReference type="Pfam" id="PF01183">
    <property type="entry name" value="Glyco_hydro_25"/>
    <property type="match status" value="1"/>
</dbReference>
<dbReference type="GO" id="GO:0016998">
    <property type="term" value="P:cell wall macromolecule catabolic process"/>
    <property type="evidence" value="ECO:0007669"/>
    <property type="project" value="InterPro"/>
</dbReference>
<evidence type="ECO:0000313" key="14">
    <source>
        <dbReference type="Proteomes" id="UP000000328"/>
    </source>
</evidence>
<dbReference type="PROSITE" id="PS51257">
    <property type="entry name" value="PROKAR_LIPOPROTEIN"/>
    <property type="match status" value="1"/>
</dbReference>
<dbReference type="GO" id="GO:0003796">
    <property type="term" value="F:lysozyme activity"/>
    <property type="evidence" value="ECO:0007669"/>
    <property type="project" value="UniProtKB-EC"/>
</dbReference>
<keyword evidence="9" id="KW-1015">Disulfide bond</keyword>
<feature type="signal peptide" evidence="12">
    <location>
        <begin position="1"/>
        <end position="25"/>
    </location>
</feature>
<dbReference type="KEGG" id="amd:AMED_3734"/>
<dbReference type="PANTHER" id="PTHR34135:SF2">
    <property type="entry name" value="LYSOZYME"/>
    <property type="match status" value="1"/>
</dbReference>
<dbReference type="Proteomes" id="UP000000328">
    <property type="component" value="Chromosome"/>
</dbReference>
<dbReference type="RefSeq" id="WP_013225585.1">
    <property type="nucleotide sequence ID" value="NC_014318.1"/>
</dbReference>
<keyword evidence="7" id="KW-0081">Bacteriolytic enzyme</keyword>
<organism evidence="13 14">
    <name type="scientific">Amycolatopsis mediterranei (strain U-32)</name>
    <dbReference type="NCBI Taxonomy" id="749927"/>
    <lineage>
        <taxon>Bacteria</taxon>
        <taxon>Bacillati</taxon>
        <taxon>Actinomycetota</taxon>
        <taxon>Actinomycetes</taxon>
        <taxon>Pseudonocardiales</taxon>
        <taxon>Pseudonocardiaceae</taxon>
        <taxon>Amycolatopsis</taxon>
    </lineage>
</organism>
<evidence type="ECO:0000313" key="13">
    <source>
        <dbReference type="EMBL" id="ADJ45513.1"/>
    </source>
</evidence>
<dbReference type="GeneID" id="92871478"/>
<reference evidence="13 14" key="1">
    <citation type="journal article" date="2010" name="Cell Res.">
        <title>Complete genome sequence of the rifamycin SV-producing Amycolatopsis mediterranei U32 revealed its genetic characteristics in phylogeny and metabolism.</title>
        <authorList>
            <person name="Zhao W."/>
            <person name="Zhong Y."/>
            <person name="Yuan H."/>
            <person name="Wang J."/>
            <person name="Zheng H."/>
            <person name="Wang Y."/>
            <person name="Cen X."/>
            <person name="Xu F."/>
            <person name="Bai J."/>
            <person name="Han X."/>
            <person name="Lu G."/>
            <person name="Zhu Y."/>
            <person name="Shao Z."/>
            <person name="Yan H."/>
            <person name="Li C."/>
            <person name="Peng N."/>
            <person name="Zhang Z."/>
            <person name="Zhang Y."/>
            <person name="Lin W."/>
            <person name="Fan Y."/>
            <person name="Qin Z."/>
            <person name="Hu Y."/>
            <person name="Zhu B."/>
            <person name="Wang S."/>
            <person name="Ding X."/>
            <person name="Zhao G.P."/>
        </authorList>
    </citation>
    <scope>NUCLEOTIDE SEQUENCE [LARGE SCALE GENOMIC DNA]</scope>
    <source>
        <strain evidence="14">U-32</strain>
    </source>
</reference>
<dbReference type="SUPFAM" id="SSF51445">
    <property type="entry name" value="(Trans)glycosidases"/>
    <property type="match status" value="1"/>
</dbReference>
<comment type="catalytic activity">
    <reaction evidence="1">
        <text>Hydrolysis of (1-&gt;4)-beta-linkages between N-acetylmuramic acid and N-acetyl-D-glucosamine residues in a peptidoglycan and between N-acetyl-D-glucosamine residues in chitodextrins.</text>
        <dbReference type="EC" id="3.2.1.17"/>
    </reaction>
</comment>
<dbReference type="PANTHER" id="PTHR34135">
    <property type="entry name" value="LYSOZYME"/>
    <property type="match status" value="1"/>
</dbReference>
<evidence type="ECO:0000256" key="11">
    <source>
        <dbReference type="ARBA" id="ARBA00055588"/>
    </source>
</evidence>
<dbReference type="PROSITE" id="PS51904">
    <property type="entry name" value="GLYCOSYL_HYDROL_F25_2"/>
    <property type="match status" value="1"/>
</dbReference>
<dbReference type="FunFam" id="3.20.20.80:FF:000060">
    <property type="entry name" value="Lysozyme M1"/>
    <property type="match status" value="1"/>
</dbReference>
<evidence type="ECO:0000256" key="12">
    <source>
        <dbReference type="SAM" id="SignalP"/>
    </source>
</evidence>
<dbReference type="EMBL" id="CP002000">
    <property type="protein sequence ID" value="ADJ45513.1"/>
    <property type="molecule type" value="Genomic_DNA"/>
</dbReference>
<dbReference type="AlphaFoldDB" id="A0A0H3D5Y2"/>
<keyword evidence="8" id="KW-0378">Hydrolase</keyword>
<evidence type="ECO:0000256" key="1">
    <source>
        <dbReference type="ARBA" id="ARBA00000632"/>
    </source>
</evidence>
<dbReference type="InterPro" id="IPR018077">
    <property type="entry name" value="Glyco_hydro_fam25_subgr"/>
</dbReference>
<keyword evidence="5" id="KW-0964">Secreted</keyword>
<comment type="subcellular location">
    <subcellularLocation>
        <location evidence="2">Secreted</location>
    </subcellularLocation>
</comment>
<dbReference type="GO" id="GO:0009253">
    <property type="term" value="P:peptidoglycan catabolic process"/>
    <property type="evidence" value="ECO:0007669"/>
    <property type="project" value="InterPro"/>
</dbReference>
<evidence type="ECO:0000256" key="9">
    <source>
        <dbReference type="ARBA" id="ARBA00023157"/>
    </source>
</evidence>
<protein>
    <recommendedName>
        <fullName evidence="4">lysozyme</fullName>
        <ecNumber evidence="4">3.2.1.17</ecNumber>
    </recommendedName>
</protein>
<gene>
    <name evidence="13" type="ordered locus">AMED_3734</name>
</gene>
<evidence type="ECO:0000256" key="2">
    <source>
        <dbReference type="ARBA" id="ARBA00004613"/>
    </source>
</evidence>
<dbReference type="EC" id="3.2.1.17" evidence="4"/>
<evidence type="ECO:0000256" key="4">
    <source>
        <dbReference type="ARBA" id="ARBA00012732"/>
    </source>
</evidence>
<dbReference type="HOGENOM" id="CLU_044973_4_0_11"/>
<dbReference type="SMART" id="SM00641">
    <property type="entry name" value="Glyco_25"/>
    <property type="match status" value="1"/>
</dbReference>
<evidence type="ECO:0000256" key="5">
    <source>
        <dbReference type="ARBA" id="ARBA00022525"/>
    </source>
</evidence>
<keyword evidence="12" id="KW-0732">Signal</keyword>
<dbReference type="InterPro" id="IPR017853">
    <property type="entry name" value="GH"/>
</dbReference>
<evidence type="ECO:0000256" key="6">
    <source>
        <dbReference type="ARBA" id="ARBA00022529"/>
    </source>
</evidence>
<evidence type="ECO:0000256" key="3">
    <source>
        <dbReference type="ARBA" id="ARBA00010646"/>
    </source>
</evidence>
<evidence type="ECO:0000256" key="7">
    <source>
        <dbReference type="ARBA" id="ARBA00022638"/>
    </source>
</evidence>
<dbReference type="InterPro" id="IPR002053">
    <property type="entry name" value="Glyco_hydro_25"/>
</dbReference>
<feature type="chain" id="PRO_5002607349" description="lysozyme" evidence="12">
    <location>
        <begin position="26"/>
        <end position="285"/>
    </location>
</feature>
<comment type="similarity">
    <text evidence="3">Belongs to the glycosyl hydrolase 25 family.</text>
</comment>
<evidence type="ECO:0000256" key="8">
    <source>
        <dbReference type="ARBA" id="ARBA00022801"/>
    </source>
</evidence>